<evidence type="ECO:0008006" key="4">
    <source>
        <dbReference type="Google" id="ProtNLM"/>
    </source>
</evidence>
<feature type="transmembrane region" description="Helical" evidence="1">
    <location>
        <begin position="291"/>
        <end position="313"/>
    </location>
</feature>
<keyword evidence="1" id="KW-0472">Membrane</keyword>
<dbReference type="EMBL" id="ML976996">
    <property type="protein sequence ID" value="KAF1954985.1"/>
    <property type="molecule type" value="Genomic_DNA"/>
</dbReference>
<evidence type="ECO:0000256" key="1">
    <source>
        <dbReference type="SAM" id="Phobius"/>
    </source>
</evidence>
<organism evidence="2 3">
    <name type="scientific">Byssothecium circinans</name>
    <dbReference type="NCBI Taxonomy" id="147558"/>
    <lineage>
        <taxon>Eukaryota</taxon>
        <taxon>Fungi</taxon>
        <taxon>Dikarya</taxon>
        <taxon>Ascomycota</taxon>
        <taxon>Pezizomycotina</taxon>
        <taxon>Dothideomycetes</taxon>
        <taxon>Pleosporomycetidae</taxon>
        <taxon>Pleosporales</taxon>
        <taxon>Massarineae</taxon>
        <taxon>Massarinaceae</taxon>
        <taxon>Byssothecium</taxon>
    </lineage>
</organism>
<keyword evidence="1" id="KW-1133">Transmembrane helix</keyword>
<proteinExistence type="predicted"/>
<keyword evidence="3" id="KW-1185">Reference proteome</keyword>
<keyword evidence="1" id="KW-0812">Transmembrane</keyword>
<gene>
    <name evidence="2" type="ORF">CC80DRAFT_416202</name>
</gene>
<feature type="transmembrane region" description="Helical" evidence="1">
    <location>
        <begin position="189"/>
        <end position="210"/>
    </location>
</feature>
<feature type="transmembrane region" description="Helical" evidence="1">
    <location>
        <begin position="222"/>
        <end position="241"/>
    </location>
</feature>
<feature type="transmembrane region" description="Helical" evidence="1">
    <location>
        <begin position="81"/>
        <end position="108"/>
    </location>
</feature>
<reference evidence="2" key="1">
    <citation type="journal article" date="2020" name="Stud. Mycol.">
        <title>101 Dothideomycetes genomes: a test case for predicting lifestyles and emergence of pathogens.</title>
        <authorList>
            <person name="Haridas S."/>
            <person name="Albert R."/>
            <person name="Binder M."/>
            <person name="Bloem J."/>
            <person name="Labutti K."/>
            <person name="Salamov A."/>
            <person name="Andreopoulos B."/>
            <person name="Baker S."/>
            <person name="Barry K."/>
            <person name="Bills G."/>
            <person name="Bluhm B."/>
            <person name="Cannon C."/>
            <person name="Castanera R."/>
            <person name="Culley D."/>
            <person name="Daum C."/>
            <person name="Ezra D."/>
            <person name="Gonzalez J."/>
            <person name="Henrissat B."/>
            <person name="Kuo A."/>
            <person name="Liang C."/>
            <person name="Lipzen A."/>
            <person name="Lutzoni F."/>
            <person name="Magnuson J."/>
            <person name="Mondo S."/>
            <person name="Nolan M."/>
            <person name="Ohm R."/>
            <person name="Pangilinan J."/>
            <person name="Park H.-J."/>
            <person name="Ramirez L."/>
            <person name="Alfaro M."/>
            <person name="Sun H."/>
            <person name="Tritt A."/>
            <person name="Yoshinaga Y."/>
            <person name="Zwiers L.-H."/>
            <person name="Turgeon B."/>
            <person name="Goodwin S."/>
            <person name="Spatafora J."/>
            <person name="Crous P."/>
            <person name="Grigoriev I."/>
        </authorList>
    </citation>
    <scope>NUCLEOTIDE SEQUENCE</scope>
    <source>
        <strain evidence="2">CBS 675.92</strain>
    </source>
</reference>
<name>A0A6A5TQK9_9PLEO</name>
<accession>A0A6A5TQK9</accession>
<dbReference type="AlphaFoldDB" id="A0A6A5TQK9"/>
<dbReference type="OrthoDB" id="2603at2759"/>
<protein>
    <recommendedName>
        <fullName evidence="4">Integral membrane protein</fullName>
    </recommendedName>
</protein>
<dbReference type="Proteomes" id="UP000800035">
    <property type="component" value="Unassembled WGS sequence"/>
</dbReference>
<feature type="transmembrane region" description="Helical" evidence="1">
    <location>
        <begin position="262"/>
        <end position="285"/>
    </location>
</feature>
<evidence type="ECO:0000313" key="2">
    <source>
        <dbReference type="EMBL" id="KAF1954985.1"/>
    </source>
</evidence>
<sequence length="318" mass="34390">MNATATIRASITSTSGLSLHTGRLSQLKEWPNFTSVELERAWKADSDAVSIKPGSYIDLDTGQSQKSQLRRMFTTFPYRDSAWLVAVGYVLGAILFVINSFFGLLPLIAPSLTFETEGTIGLQTTLITGLIFFLVAGFLDVKSAPNANRDAVKVAQDKQQLHQPAVLGSRDWAKVPKPGKYSELLAKNVSFQAALVQLTGTIFLALAAVTGFPGVTDAEGPYYATFVYGPTFVGGLLFWVANAMLLLGTEQDKWWRPKPTSVGWHAALQSTGGGFLFMMIGVFLLAGMTLAAAWVTMIGSSMFMIGCILGWYVSMAVC</sequence>
<evidence type="ECO:0000313" key="3">
    <source>
        <dbReference type="Proteomes" id="UP000800035"/>
    </source>
</evidence>
<feature type="transmembrane region" description="Helical" evidence="1">
    <location>
        <begin position="120"/>
        <end position="139"/>
    </location>
</feature>